<dbReference type="InterPro" id="IPR011050">
    <property type="entry name" value="Pectin_lyase_fold/virulence"/>
</dbReference>
<evidence type="ECO:0000313" key="3">
    <source>
        <dbReference type="EMBL" id="TWT84029.1"/>
    </source>
</evidence>
<reference evidence="3 4" key="1">
    <citation type="submission" date="2019-02" db="EMBL/GenBank/DDBJ databases">
        <title>Deep-cultivation of Planctomycetes and their phenomic and genomic characterization uncovers novel biology.</title>
        <authorList>
            <person name="Wiegand S."/>
            <person name="Jogler M."/>
            <person name="Boedeker C."/>
            <person name="Pinto D."/>
            <person name="Vollmers J."/>
            <person name="Rivas-Marin E."/>
            <person name="Kohn T."/>
            <person name="Peeters S.H."/>
            <person name="Heuer A."/>
            <person name="Rast P."/>
            <person name="Oberbeckmann S."/>
            <person name="Bunk B."/>
            <person name="Jeske O."/>
            <person name="Meyerdierks A."/>
            <person name="Storesund J.E."/>
            <person name="Kallscheuer N."/>
            <person name="Luecker S."/>
            <person name="Lage O.M."/>
            <person name="Pohl T."/>
            <person name="Merkel B.J."/>
            <person name="Hornburger P."/>
            <person name="Mueller R.-W."/>
            <person name="Bruemmer F."/>
            <person name="Labrenz M."/>
            <person name="Spormann A.M."/>
            <person name="Op Den Camp H."/>
            <person name="Overmann J."/>
            <person name="Amann R."/>
            <person name="Jetten M.S.M."/>
            <person name="Mascher T."/>
            <person name="Medema M.H."/>
            <person name="Devos D.P."/>
            <person name="Kaster A.-K."/>
            <person name="Ovreas L."/>
            <person name="Rohde M."/>
            <person name="Galperin M.Y."/>
            <person name="Jogler C."/>
        </authorList>
    </citation>
    <scope>NUCLEOTIDE SEQUENCE [LARGE SCALE GENOMIC DNA]</scope>
    <source>
        <strain evidence="3 4">CA13</strain>
    </source>
</reference>
<dbReference type="SUPFAM" id="SSF51126">
    <property type="entry name" value="Pectin lyase-like"/>
    <property type="match status" value="2"/>
</dbReference>
<dbReference type="GO" id="GO:0016829">
    <property type="term" value="F:lyase activity"/>
    <property type="evidence" value="ECO:0007669"/>
    <property type="project" value="UniProtKB-KW"/>
</dbReference>
<dbReference type="RefSeq" id="WP_419194815.1">
    <property type="nucleotide sequence ID" value="NZ_SJPJ01000001.1"/>
</dbReference>
<keyword evidence="1" id="KW-0732">Signal</keyword>
<feature type="chain" id="PRO_5022860134" evidence="1">
    <location>
        <begin position="19"/>
        <end position="802"/>
    </location>
</feature>
<evidence type="ECO:0000313" key="4">
    <source>
        <dbReference type="Proteomes" id="UP000315010"/>
    </source>
</evidence>
<feature type="domain" description="Rhamnogalacturonase A/B/Epimerase-like pectate lyase" evidence="2">
    <location>
        <begin position="96"/>
        <end position="144"/>
    </location>
</feature>
<dbReference type="Proteomes" id="UP000315010">
    <property type="component" value="Unassembled WGS sequence"/>
</dbReference>
<dbReference type="InterPro" id="IPR012334">
    <property type="entry name" value="Pectin_lyas_fold"/>
</dbReference>
<name>A0A5C5Z9I2_9BACT</name>
<dbReference type="Pfam" id="PF12708">
    <property type="entry name" value="Pect-lyase_RHGA_epim"/>
    <property type="match status" value="2"/>
</dbReference>
<accession>A0A5C5Z9I2</accession>
<keyword evidence="4" id="KW-1185">Reference proteome</keyword>
<sequence length="802" mass="88391" precursor="true">MLKRLATLFYLATVICHAAAWGQELLSPETQELVRRRNNMTKQQLAEYLPYIHRRVEEPVAEGICLDVPAELANQSMAELGLVDVTAAPFRADRLGQHDATEAIQAAINFARDHQMVVFFPGGTYLISDTIECRQKLTMRGNGRVTSAANFPCVLVGSSAPEQRSALLLAPRSPGFSDPEQLKIAVHFTNCNYGFDKGDYQQGPLHPQANINYNQVFSDIDIVIGEGNAGAVGLRMQAAEGSSAQNVTIDATHGHTGMLGAAGSGGSHHNITIRGGRIGIDTHGFPPESRVDGSGTQPTPTMVGITLINQTEAALVNKSRGPLVAVGWRILTKNSGPVIRLERDYPANPYNGGLALIDSVIQFTGELGGSVCEAEKSFYMRNVYVEQARNVVQGIAANPTGWMHIKELAYPIQPPNFKHHHFQESVYINGERSSLTYLEAQSGNTPPQDLTARHLWSDSFASFQNAKAINVKSPPYNAAGDGVTDDTSTLQKAIDEHEIVFLPKGYYRVTDTIRLRPSTKLIGVAQHLSNIMTRAPYGELGKGDVLKPLVETANTADADTTLFRLGILLTDEAPTETVERLDGTMPFYALSWRCGGSSIVRSPHIARTHLYGYPRRQKEGIDKFRYSAPAVRISGHGGGKWYNFFIHGLAEETDDYRHVLVENTQGPLAFYHLHAQHADSYAQCEFRNCANVNVYGVKTEYQTRFLKVQDSNNINIFGHGGNATPLRGSAHYVFVDCQNITLTNMSDQFNARQTSPISMAYRRYPAQPYTSYSPLMVINDGQEIRLPNNEDPILWRQSTPND</sequence>
<evidence type="ECO:0000256" key="1">
    <source>
        <dbReference type="SAM" id="SignalP"/>
    </source>
</evidence>
<evidence type="ECO:0000259" key="2">
    <source>
        <dbReference type="Pfam" id="PF12708"/>
    </source>
</evidence>
<dbReference type="EMBL" id="SJPJ01000001">
    <property type="protein sequence ID" value="TWT84029.1"/>
    <property type="molecule type" value="Genomic_DNA"/>
</dbReference>
<feature type="domain" description="Rhamnogalacturonase A/B/Epimerase-like pectate lyase" evidence="2">
    <location>
        <begin position="469"/>
        <end position="535"/>
    </location>
</feature>
<feature type="signal peptide" evidence="1">
    <location>
        <begin position="1"/>
        <end position="18"/>
    </location>
</feature>
<gene>
    <name evidence="3" type="ORF">CA13_55040</name>
</gene>
<dbReference type="InterPro" id="IPR024535">
    <property type="entry name" value="RHGA/B-epi-like_pectate_lyase"/>
</dbReference>
<organism evidence="3 4">
    <name type="scientific">Novipirellula herctigrandis</name>
    <dbReference type="NCBI Taxonomy" id="2527986"/>
    <lineage>
        <taxon>Bacteria</taxon>
        <taxon>Pseudomonadati</taxon>
        <taxon>Planctomycetota</taxon>
        <taxon>Planctomycetia</taxon>
        <taxon>Pirellulales</taxon>
        <taxon>Pirellulaceae</taxon>
        <taxon>Novipirellula</taxon>
    </lineage>
</organism>
<protein>
    <submittedName>
        <fullName evidence="3">Pectate lyase superfamily protein</fullName>
    </submittedName>
</protein>
<proteinExistence type="predicted"/>
<comment type="caution">
    <text evidence="3">The sequence shown here is derived from an EMBL/GenBank/DDBJ whole genome shotgun (WGS) entry which is preliminary data.</text>
</comment>
<dbReference type="AlphaFoldDB" id="A0A5C5Z9I2"/>
<keyword evidence="3" id="KW-0456">Lyase</keyword>
<dbReference type="Gene3D" id="2.160.20.10">
    <property type="entry name" value="Single-stranded right-handed beta-helix, Pectin lyase-like"/>
    <property type="match status" value="2"/>
</dbReference>